<keyword evidence="1" id="KW-0175">Coiled coil</keyword>
<feature type="compositionally biased region" description="Polar residues" evidence="2">
    <location>
        <begin position="67"/>
        <end position="89"/>
    </location>
</feature>
<name>A0A7S4G3N2_9EUGL</name>
<feature type="coiled-coil region" evidence="1">
    <location>
        <begin position="260"/>
        <end position="287"/>
    </location>
</feature>
<feature type="compositionally biased region" description="Low complexity" evidence="2">
    <location>
        <begin position="143"/>
        <end position="166"/>
    </location>
</feature>
<protein>
    <submittedName>
        <fullName evidence="3">Uncharacterized protein</fullName>
    </submittedName>
</protein>
<feature type="region of interest" description="Disordered" evidence="2">
    <location>
        <begin position="24"/>
        <end position="240"/>
    </location>
</feature>
<feature type="compositionally biased region" description="Gly residues" evidence="2">
    <location>
        <begin position="126"/>
        <end position="142"/>
    </location>
</feature>
<feature type="compositionally biased region" description="Polar residues" evidence="2">
    <location>
        <begin position="167"/>
        <end position="180"/>
    </location>
</feature>
<feature type="region of interest" description="Disordered" evidence="2">
    <location>
        <begin position="372"/>
        <end position="394"/>
    </location>
</feature>
<evidence type="ECO:0000256" key="1">
    <source>
        <dbReference type="SAM" id="Coils"/>
    </source>
</evidence>
<feature type="compositionally biased region" description="Basic residues" evidence="2">
    <location>
        <begin position="380"/>
        <end position="394"/>
    </location>
</feature>
<proteinExistence type="predicted"/>
<reference evidence="3" key="1">
    <citation type="submission" date="2021-01" db="EMBL/GenBank/DDBJ databases">
        <authorList>
            <person name="Corre E."/>
            <person name="Pelletier E."/>
            <person name="Niang G."/>
            <person name="Scheremetjew M."/>
            <person name="Finn R."/>
            <person name="Kale V."/>
            <person name="Holt S."/>
            <person name="Cochrane G."/>
            <person name="Meng A."/>
            <person name="Brown T."/>
            <person name="Cohen L."/>
        </authorList>
    </citation>
    <scope>NUCLEOTIDE SEQUENCE</scope>
    <source>
        <strain evidence="3">CCMP1594</strain>
    </source>
</reference>
<evidence type="ECO:0000256" key="2">
    <source>
        <dbReference type="SAM" id="MobiDB-lite"/>
    </source>
</evidence>
<feature type="compositionally biased region" description="Polar residues" evidence="2">
    <location>
        <begin position="32"/>
        <end position="44"/>
    </location>
</feature>
<gene>
    <name evidence="3" type="ORF">EGYM00163_LOCUS35438</name>
</gene>
<dbReference type="EMBL" id="HBJA01102845">
    <property type="protein sequence ID" value="CAE0824231.1"/>
    <property type="molecule type" value="Transcribed_RNA"/>
</dbReference>
<organism evidence="3">
    <name type="scientific">Eutreptiella gymnastica</name>
    <dbReference type="NCBI Taxonomy" id="73025"/>
    <lineage>
        <taxon>Eukaryota</taxon>
        <taxon>Discoba</taxon>
        <taxon>Euglenozoa</taxon>
        <taxon>Euglenida</taxon>
        <taxon>Spirocuta</taxon>
        <taxon>Euglenophyceae</taxon>
        <taxon>Eutreptiales</taxon>
        <taxon>Eutreptiaceae</taxon>
        <taxon>Eutreptiella</taxon>
    </lineage>
</organism>
<feature type="compositionally biased region" description="Polar residues" evidence="2">
    <location>
        <begin position="186"/>
        <end position="196"/>
    </location>
</feature>
<sequence>MSSPFASSSVSGGTGLSNGVNGISSYSSYSSVTNPPGSPQTPANANVIMVAHAGGDSGAPPSPTGGRVTTSSLAQILGYQSSPRSSQGPDFSPGGPGSRMAEGSHAASSSGLFGGAGAGAFSTSGTAGGGAGSSSGLFGGAEAGAFSTSGTGAGLLGTPAGGSSALDPSSTLATGYSSRSLPGDSSLLNTPGSSSKLAAGEAGAAGPTDPNGSPSPESGEHLEGKQLFTGEAEAEAEAQSATARLSYTGPVAPSKINIVTTGWERAVDQLQKDVDELKKESKTAGLQSYLDCTEQEIKAVQQSEQAMEPKLNHLQYCFERAARLRAENTAEVDRLTNELATLKAETEASILREQEERRRAVAESLAQLAAEKANMEATKSKKKKKKKKKAVKKY</sequence>
<dbReference type="AlphaFoldDB" id="A0A7S4G3N2"/>
<evidence type="ECO:0000313" key="3">
    <source>
        <dbReference type="EMBL" id="CAE0824231.1"/>
    </source>
</evidence>
<accession>A0A7S4G3N2</accession>